<evidence type="ECO:0000313" key="12">
    <source>
        <dbReference type="EMBL" id="CRL60333.1"/>
    </source>
</evidence>
<dbReference type="InterPro" id="IPR036890">
    <property type="entry name" value="HATPase_C_sf"/>
</dbReference>
<keyword evidence="6 12" id="KW-0418">Kinase</keyword>
<dbReference type="PROSITE" id="PS50109">
    <property type="entry name" value="HIS_KIN"/>
    <property type="match status" value="1"/>
</dbReference>
<dbReference type="PANTHER" id="PTHR43065">
    <property type="entry name" value="SENSOR HISTIDINE KINASE"/>
    <property type="match status" value="1"/>
</dbReference>
<dbReference type="Pfam" id="PF02518">
    <property type="entry name" value="HATPase_c"/>
    <property type="match status" value="1"/>
</dbReference>
<dbReference type="GO" id="GO:0005524">
    <property type="term" value="F:ATP binding"/>
    <property type="evidence" value="ECO:0007669"/>
    <property type="project" value="UniProtKB-KW"/>
</dbReference>
<dbReference type="InterPro" id="IPR003594">
    <property type="entry name" value="HATPase_dom"/>
</dbReference>
<evidence type="ECO:0000256" key="9">
    <source>
        <dbReference type="SAM" id="Coils"/>
    </source>
</evidence>
<keyword evidence="10" id="KW-1133">Transmembrane helix</keyword>
<dbReference type="EMBL" id="CVRY01000002">
    <property type="protein sequence ID" value="CRL60333.1"/>
    <property type="molecule type" value="Genomic_DNA"/>
</dbReference>
<dbReference type="Pfam" id="PF12974">
    <property type="entry name" value="Phosphonate-bd"/>
    <property type="match status" value="1"/>
</dbReference>
<dbReference type="SUPFAM" id="SSF53850">
    <property type="entry name" value="Periplasmic binding protein-like II"/>
    <property type="match status" value="1"/>
</dbReference>
<dbReference type="InterPro" id="IPR003661">
    <property type="entry name" value="HisK_dim/P_dom"/>
</dbReference>
<keyword evidence="8" id="KW-0902">Two-component regulatory system</keyword>
<dbReference type="RefSeq" id="WP_072063136.1">
    <property type="nucleotide sequence ID" value="NZ_CVRY01000002.1"/>
</dbReference>
<comment type="catalytic activity">
    <reaction evidence="1">
        <text>ATP + protein L-histidine = ADP + protein N-phospho-L-histidine.</text>
        <dbReference type="EC" id="2.7.13.3"/>
    </reaction>
</comment>
<evidence type="ECO:0000256" key="8">
    <source>
        <dbReference type="ARBA" id="ARBA00023012"/>
    </source>
</evidence>
<keyword evidence="7" id="KW-0067">ATP-binding</keyword>
<dbReference type="AlphaFoldDB" id="A0A0G4Q3D1"/>
<keyword evidence="4" id="KW-0808">Transferase</keyword>
<evidence type="ECO:0000256" key="10">
    <source>
        <dbReference type="SAM" id="Phobius"/>
    </source>
</evidence>
<dbReference type="Gene3D" id="3.40.190.10">
    <property type="entry name" value="Periplasmic binding protein-like II"/>
    <property type="match status" value="2"/>
</dbReference>
<feature type="coiled-coil region" evidence="9">
    <location>
        <begin position="334"/>
        <end position="361"/>
    </location>
</feature>
<sequence length="587" mass="66254">MTIKQTIGKKHAVTIGLLLLFFILPLQATAKEWTIGVLALRGDASTQRHWHPLVDTLNKHLPTENFVLVPLNLEEMKLAVAKKNVDFLLTNPAQFIQLDNAFPLRWLLSLHSSYEPDNTTRNVIGSLILVRNDSPITSVNELIGKRVGAIAPDAFGGYLLGYKALQEQGIDPDKDFTLRFTGFPADALLYLLRDEDINAAIIPVCLLENMDSEGLIKKSDYRPVITYQTNTPCLTSTPLYPNWSFAALDTVPDELVDKVTRILLTEDSKPMKWGAPASHTQVETLLREVNQHPRQRQLWQDAQSWAIQHQFIIGLSLAAILFLILNQVWVSYLVRRRSRQLEHAHNRLRQQKEELEHAQRLNILGEMASGFAHELNQPLSAIKSYAQGSVIRLKKENESHPLLPALQQIDKQAQRGADIIRNLRLWVGKQTPNTDTISLSHQNIAECIQHIWKLLRVEGKYPQVSLVTHIDKHDTLYLPETLLEQILSNLITNSLQAGTKVLKISTHKAPDRLLIVIEDDAGGMTDSQLEQPFAPFQTTKMEGLGLGLVICQRLLLSQGADIHIENQNNEQNKIGLKITLIFPNKNK</sequence>
<evidence type="ECO:0000259" key="11">
    <source>
        <dbReference type="PROSITE" id="PS50109"/>
    </source>
</evidence>
<evidence type="ECO:0000256" key="7">
    <source>
        <dbReference type="ARBA" id="ARBA00022840"/>
    </source>
</evidence>
<keyword evidence="3" id="KW-0597">Phosphoprotein</keyword>
<evidence type="ECO:0000313" key="13">
    <source>
        <dbReference type="Proteomes" id="UP000183920"/>
    </source>
</evidence>
<dbReference type="Proteomes" id="UP000183920">
    <property type="component" value="Unassembled WGS sequence"/>
</dbReference>
<keyword evidence="10" id="KW-0472">Membrane</keyword>
<feature type="transmembrane region" description="Helical" evidence="10">
    <location>
        <begin position="311"/>
        <end position="334"/>
    </location>
</feature>
<evidence type="ECO:0000256" key="3">
    <source>
        <dbReference type="ARBA" id="ARBA00022553"/>
    </source>
</evidence>
<evidence type="ECO:0000256" key="1">
    <source>
        <dbReference type="ARBA" id="ARBA00000085"/>
    </source>
</evidence>
<dbReference type="NCBIfam" id="NF040750">
    <property type="entry name" value="tetrathio_HK"/>
    <property type="match status" value="1"/>
</dbReference>
<dbReference type="InterPro" id="IPR005467">
    <property type="entry name" value="His_kinase_dom"/>
</dbReference>
<proteinExistence type="predicted"/>
<dbReference type="InterPro" id="IPR053527">
    <property type="entry name" value="Tetrathionate_sensor_kinase"/>
</dbReference>
<dbReference type="Pfam" id="PF00512">
    <property type="entry name" value="HisKA"/>
    <property type="match status" value="1"/>
</dbReference>
<dbReference type="PANTHER" id="PTHR43065:SF10">
    <property type="entry name" value="PEROXIDE STRESS-ACTIVATED HISTIDINE KINASE MAK3"/>
    <property type="match status" value="1"/>
</dbReference>
<dbReference type="SUPFAM" id="SSF55874">
    <property type="entry name" value="ATPase domain of HSP90 chaperone/DNA topoisomerase II/histidine kinase"/>
    <property type="match status" value="1"/>
</dbReference>
<protein>
    <recommendedName>
        <fullName evidence="2">histidine kinase</fullName>
        <ecNumber evidence="2">2.7.13.3</ecNumber>
    </recommendedName>
</protein>
<dbReference type="SUPFAM" id="SSF47384">
    <property type="entry name" value="Homodimeric domain of signal transducing histidine kinase"/>
    <property type="match status" value="1"/>
</dbReference>
<dbReference type="GO" id="GO:0000155">
    <property type="term" value="F:phosphorelay sensor kinase activity"/>
    <property type="evidence" value="ECO:0007669"/>
    <property type="project" value="InterPro"/>
</dbReference>
<evidence type="ECO:0000256" key="4">
    <source>
        <dbReference type="ARBA" id="ARBA00022679"/>
    </source>
</evidence>
<dbReference type="Gene3D" id="3.30.565.10">
    <property type="entry name" value="Histidine kinase-like ATPase, C-terminal domain"/>
    <property type="match status" value="1"/>
</dbReference>
<dbReference type="EC" id="2.7.13.3" evidence="2"/>
<reference evidence="13" key="1">
    <citation type="submission" date="2015-06" db="EMBL/GenBank/DDBJ databases">
        <authorList>
            <person name="Urmite Genomes"/>
        </authorList>
    </citation>
    <scope>NUCLEOTIDE SEQUENCE [LARGE SCALE GENOMIC DNA]</scope>
    <source>
        <strain evidence="13">CSUR P1867</strain>
    </source>
</reference>
<keyword evidence="9" id="KW-0175">Coiled coil</keyword>
<feature type="domain" description="Histidine kinase" evidence="11">
    <location>
        <begin position="370"/>
        <end position="586"/>
    </location>
</feature>
<dbReference type="Gene3D" id="1.10.287.130">
    <property type="match status" value="1"/>
</dbReference>
<name>A0A0G4Q3D1_9GAMM</name>
<evidence type="ECO:0000256" key="6">
    <source>
        <dbReference type="ARBA" id="ARBA00022777"/>
    </source>
</evidence>
<dbReference type="CDD" id="cd00082">
    <property type="entry name" value="HisKA"/>
    <property type="match status" value="1"/>
</dbReference>
<evidence type="ECO:0000256" key="5">
    <source>
        <dbReference type="ARBA" id="ARBA00022741"/>
    </source>
</evidence>
<keyword evidence="10" id="KW-0812">Transmembrane</keyword>
<accession>A0A0G4Q3D1</accession>
<keyword evidence="5" id="KW-0547">Nucleotide-binding</keyword>
<dbReference type="SMART" id="SM00387">
    <property type="entry name" value="HATPase_c"/>
    <property type="match status" value="1"/>
</dbReference>
<gene>
    <name evidence="12" type="primary">ttrS</name>
    <name evidence="12" type="ORF">BN1804_00910</name>
</gene>
<evidence type="ECO:0000256" key="2">
    <source>
        <dbReference type="ARBA" id="ARBA00012438"/>
    </source>
</evidence>
<organism evidence="12 13">
    <name type="scientific">Proteus penneri</name>
    <dbReference type="NCBI Taxonomy" id="102862"/>
    <lineage>
        <taxon>Bacteria</taxon>
        <taxon>Pseudomonadati</taxon>
        <taxon>Pseudomonadota</taxon>
        <taxon>Gammaproteobacteria</taxon>
        <taxon>Enterobacterales</taxon>
        <taxon>Morganellaceae</taxon>
        <taxon>Proteus</taxon>
    </lineage>
</organism>
<dbReference type="InterPro" id="IPR036097">
    <property type="entry name" value="HisK_dim/P_sf"/>
</dbReference>
<dbReference type="SMART" id="SM00388">
    <property type="entry name" value="HisKA"/>
    <property type="match status" value="1"/>
</dbReference>